<proteinExistence type="inferred from homology"/>
<comment type="caution">
    <text evidence="12">The sequence shown here is derived from an EMBL/GenBank/DDBJ whole genome shotgun (WGS) entry which is preliminary data.</text>
</comment>
<reference evidence="12" key="1">
    <citation type="submission" date="2013-12" db="EMBL/GenBank/DDBJ databases">
        <authorList>
            <person name="Omoto C.K."/>
            <person name="Sibley D."/>
            <person name="Venepally P."/>
            <person name="Hadjithomas M."/>
            <person name="Karamycheva S."/>
            <person name="Brunk B."/>
            <person name="Roos D."/>
            <person name="Caler E."/>
            <person name="Lorenzi H."/>
        </authorList>
    </citation>
    <scope>NUCLEOTIDE SEQUENCE</scope>
</reference>
<evidence type="ECO:0000256" key="4">
    <source>
        <dbReference type="ARBA" id="ARBA00022679"/>
    </source>
</evidence>
<sequence>MKPRCSDYSYINVMYHTQSNATDERQSLREWVTILNKRLCLWVMQQNASSDTRALRPCPVLVRPVFPTGRNVECGERLIRRGERLQRLGPVAYDPNSLDGDGCHWDSQLVTEQLKHGDLIIANYADQYRALAVKSSLMYRAVADCSPEWTAEFAGLSGARPTLLPNDEIFRHVDFTYPRWFVKTDSDMILNLPAVFHYLKAWDAIDLFRQNQIDIRQVHSQLEARRQLDQAAHAERRPPPSGVPSGAVQRASLTPEIMMSRSRRVHFWLGKRQRDNGVKRDPTHKNREEVWMLNQYPPYTYGSFYAMTDHLLEAVAAAYVQNRTAYSNEDTQLGIIVDKLNHWPTENKTQWDLDVVGNLSGIVRPQHETHIASILRFEQLQSACGSEFFLDPAAEAKLLAAAKGAPVRLPRKYARRPRNPNQKIVSSIAQCDCNRWLASFRTTKDDSVDMEDAVVNCPIQDHWLTPLLQINQV</sequence>
<keyword evidence="6" id="KW-0735">Signal-anchor</keyword>
<evidence type="ECO:0000256" key="11">
    <source>
        <dbReference type="SAM" id="MobiDB-lite"/>
    </source>
</evidence>
<dbReference type="EC" id="2.4.1.-" evidence="10"/>
<evidence type="ECO:0000256" key="10">
    <source>
        <dbReference type="RuleBase" id="RU363063"/>
    </source>
</evidence>
<name>A0A023B0D7_GRENI</name>
<evidence type="ECO:0000256" key="2">
    <source>
        <dbReference type="ARBA" id="ARBA00008661"/>
    </source>
</evidence>
<evidence type="ECO:0000256" key="5">
    <source>
        <dbReference type="ARBA" id="ARBA00022692"/>
    </source>
</evidence>
<dbReference type="Pfam" id="PF01762">
    <property type="entry name" value="Galactosyl_T"/>
    <property type="match status" value="1"/>
</dbReference>
<dbReference type="EMBL" id="AFNH02001035">
    <property type="protein sequence ID" value="EZG45262.1"/>
    <property type="molecule type" value="Genomic_DNA"/>
</dbReference>
<dbReference type="AlphaFoldDB" id="A0A023B0D7"/>
<dbReference type="PANTHER" id="PTHR11214:SF3">
    <property type="entry name" value="BETA-1,3-GALACTOSYLTRANSFERASE 6"/>
    <property type="match status" value="1"/>
</dbReference>
<evidence type="ECO:0000313" key="12">
    <source>
        <dbReference type="EMBL" id="EZG45262.1"/>
    </source>
</evidence>
<feature type="region of interest" description="Disordered" evidence="11">
    <location>
        <begin position="228"/>
        <end position="250"/>
    </location>
</feature>
<keyword evidence="3 10" id="KW-0328">Glycosyltransferase</keyword>
<keyword evidence="13" id="KW-1185">Reference proteome</keyword>
<evidence type="ECO:0000256" key="9">
    <source>
        <dbReference type="ARBA" id="ARBA00023136"/>
    </source>
</evidence>
<keyword evidence="4" id="KW-0808">Transferase</keyword>
<dbReference type="Proteomes" id="UP000019763">
    <property type="component" value="Unassembled WGS sequence"/>
</dbReference>
<keyword evidence="9" id="KW-0472">Membrane</keyword>
<feature type="compositionally biased region" description="Basic and acidic residues" evidence="11">
    <location>
        <begin position="228"/>
        <end position="238"/>
    </location>
</feature>
<keyword evidence="7" id="KW-1133">Transmembrane helix</keyword>
<comment type="subcellular location">
    <subcellularLocation>
        <location evidence="1 10">Golgi apparatus membrane</location>
        <topology evidence="1 10">Single-pass type II membrane protein</topology>
    </subcellularLocation>
</comment>
<dbReference type="RefSeq" id="XP_011132534.1">
    <property type="nucleotide sequence ID" value="XM_011134232.1"/>
</dbReference>
<dbReference type="GeneID" id="22914959"/>
<dbReference type="VEuPathDB" id="CryptoDB:GNI_139920"/>
<keyword evidence="5" id="KW-0812">Transmembrane</keyword>
<dbReference type="OrthoDB" id="115198at2759"/>
<dbReference type="GO" id="GO:0000139">
    <property type="term" value="C:Golgi membrane"/>
    <property type="evidence" value="ECO:0007669"/>
    <property type="project" value="UniProtKB-SubCell"/>
</dbReference>
<dbReference type="GO" id="GO:0006493">
    <property type="term" value="P:protein O-linked glycosylation"/>
    <property type="evidence" value="ECO:0007669"/>
    <property type="project" value="TreeGrafter"/>
</dbReference>
<evidence type="ECO:0000313" key="13">
    <source>
        <dbReference type="Proteomes" id="UP000019763"/>
    </source>
</evidence>
<accession>A0A023B0D7</accession>
<gene>
    <name evidence="12" type="ORF">GNI_139920</name>
</gene>
<evidence type="ECO:0000256" key="8">
    <source>
        <dbReference type="ARBA" id="ARBA00023034"/>
    </source>
</evidence>
<protein>
    <recommendedName>
        <fullName evidence="10">Hexosyltransferase</fullName>
        <ecNumber evidence="10">2.4.1.-</ecNumber>
    </recommendedName>
</protein>
<evidence type="ECO:0000256" key="6">
    <source>
        <dbReference type="ARBA" id="ARBA00022968"/>
    </source>
</evidence>
<evidence type="ECO:0000256" key="3">
    <source>
        <dbReference type="ARBA" id="ARBA00022676"/>
    </source>
</evidence>
<dbReference type="GO" id="GO:0016758">
    <property type="term" value="F:hexosyltransferase activity"/>
    <property type="evidence" value="ECO:0007669"/>
    <property type="project" value="InterPro"/>
</dbReference>
<keyword evidence="8 10" id="KW-0333">Golgi apparatus</keyword>
<organism evidence="12 13">
    <name type="scientific">Gregarina niphandrodes</name>
    <name type="common">Septate eugregarine</name>
    <dbReference type="NCBI Taxonomy" id="110365"/>
    <lineage>
        <taxon>Eukaryota</taxon>
        <taxon>Sar</taxon>
        <taxon>Alveolata</taxon>
        <taxon>Apicomplexa</taxon>
        <taxon>Conoidasida</taxon>
        <taxon>Gregarinasina</taxon>
        <taxon>Eugregarinorida</taxon>
        <taxon>Gregarinidae</taxon>
        <taxon>Gregarina</taxon>
    </lineage>
</organism>
<evidence type="ECO:0000256" key="1">
    <source>
        <dbReference type="ARBA" id="ARBA00004323"/>
    </source>
</evidence>
<evidence type="ECO:0000256" key="7">
    <source>
        <dbReference type="ARBA" id="ARBA00022989"/>
    </source>
</evidence>
<comment type="similarity">
    <text evidence="2 10">Belongs to the glycosyltransferase 31 family.</text>
</comment>
<dbReference type="PANTHER" id="PTHR11214">
    <property type="entry name" value="BETA-1,3-N-ACETYLGLUCOSAMINYLTRANSFERASE"/>
    <property type="match status" value="1"/>
</dbReference>
<dbReference type="InterPro" id="IPR002659">
    <property type="entry name" value="Glyco_trans_31"/>
</dbReference>